<dbReference type="PROSITE" id="PS50928">
    <property type="entry name" value="ABC_TM1"/>
    <property type="match status" value="1"/>
</dbReference>
<keyword evidence="3 5" id="KW-1133">Transmembrane helix</keyword>
<dbReference type="GO" id="GO:0055085">
    <property type="term" value="P:transmembrane transport"/>
    <property type="evidence" value="ECO:0007669"/>
    <property type="project" value="InterPro"/>
</dbReference>
<organism evidence="7 8">
    <name type="scientific">Candidatus Thermofonsia Clade 3 bacterium</name>
    <dbReference type="NCBI Taxonomy" id="2364212"/>
    <lineage>
        <taxon>Bacteria</taxon>
        <taxon>Bacillati</taxon>
        <taxon>Chloroflexota</taxon>
        <taxon>Candidatus Thermofontia</taxon>
        <taxon>Candidatus Thermofonsia Clade 3</taxon>
    </lineage>
</organism>
<keyword evidence="5" id="KW-0813">Transport</keyword>
<dbReference type="InterPro" id="IPR035906">
    <property type="entry name" value="MetI-like_sf"/>
</dbReference>
<evidence type="ECO:0000256" key="1">
    <source>
        <dbReference type="ARBA" id="ARBA00004141"/>
    </source>
</evidence>
<protein>
    <submittedName>
        <fullName evidence="7">Peptide ABC transporter permease</fullName>
    </submittedName>
</protein>
<dbReference type="EMBL" id="PGTN01000018">
    <property type="protein sequence ID" value="PJF48299.1"/>
    <property type="molecule type" value="Genomic_DNA"/>
</dbReference>
<keyword evidence="4 5" id="KW-0472">Membrane</keyword>
<proteinExistence type="inferred from homology"/>
<feature type="transmembrane region" description="Helical" evidence="5">
    <location>
        <begin position="143"/>
        <end position="165"/>
    </location>
</feature>
<dbReference type="Proteomes" id="UP000230790">
    <property type="component" value="Unassembled WGS sequence"/>
</dbReference>
<evidence type="ECO:0000313" key="8">
    <source>
        <dbReference type="Proteomes" id="UP000230790"/>
    </source>
</evidence>
<dbReference type="CDD" id="cd06261">
    <property type="entry name" value="TM_PBP2"/>
    <property type="match status" value="1"/>
</dbReference>
<feature type="domain" description="ABC transmembrane type-1" evidence="6">
    <location>
        <begin position="106"/>
        <end position="322"/>
    </location>
</feature>
<comment type="similarity">
    <text evidence="5">Belongs to the binding-protein-dependent transport system permease family.</text>
</comment>
<keyword evidence="2 5" id="KW-0812">Transmembrane</keyword>
<feature type="transmembrane region" description="Helical" evidence="5">
    <location>
        <begin position="6"/>
        <end position="27"/>
    </location>
</feature>
<accession>A0A2M8QER9</accession>
<dbReference type="AlphaFoldDB" id="A0A2M8QER9"/>
<evidence type="ECO:0000256" key="2">
    <source>
        <dbReference type="ARBA" id="ARBA00022692"/>
    </source>
</evidence>
<name>A0A2M8QER9_9CHLR</name>
<sequence>MRLAYLVKRVLFLIAVVWVAATIVFFIPRLSARNPIRERFAEIARSTGFAPKDLEQIIAAYEVKFGLNKPLLQQYVEYMGGVLRGDLGPSLTRFPKTVLELIFSALPWTIVLLMLTTLLSFALGNLLGALASWPRSPRFVKGLMAPLMMLQAVPAYLLGLLLIFFIAFRLKLLPMGGAYSQGVTPSLTLEFILDAARHQILPAISLILASLGFWALGMRGMGITIQGEDYVNFAEHKGLHPRTIFTQYYVRNALLPQVTGLALAFGSVIVSGVLVEQLYGLPGLGGLLGDAILKNDYFVIYGITLFVILSIAILMFLVDLIYPLLDPRIRYESR</sequence>
<dbReference type="InterPro" id="IPR000515">
    <property type="entry name" value="MetI-like"/>
</dbReference>
<dbReference type="Gene3D" id="1.10.3720.10">
    <property type="entry name" value="MetI-like"/>
    <property type="match status" value="1"/>
</dbReference>
<feature type="transmembrane region" description="Helical" evidence="5">
    <location>
        <begin position="199"/>
        <end position="216"/>
    </location>
</feature>
<evidence type="ECO:0000259" key="6">
    <source>
        <dbReference type="PROSITE" id="PS50928"/>
    </source>
</evidence>
<evidence type="ECO:0000256" key="5">
    <source>
        <dbReference type="RuleBase" id="RU363032"/>
    </source>
</evidence>
<comment type="caution">
    <text evidence="7">The sequence shown here is derived from an EMBL/GenBank/DDBJ whole genome shotgun (WGS) entry which is preliminary data.</text>
</comment>
<dbReference type="PANTHER" id="PTHR43376:SF1">
    <property type="entry name" value="OLIGOPEPTIDE TRANSPORT SYSTEM PERMEASE PROTEIN"/>
    <property type="match status" value="1"/>
</dbReference>
<dbReference type="Pfam" id="PF00528">
    <property type="entry name" value="BPD_transp_1"/>
    <property type="match status" value="1"/>
</dbReference>
<evidence type="ECO:0000313" key="7">
    <source>
        <dbReference type="EMBL" id="PJF48299.1"/>
    </source>
</evidence>
<feature type="transmembrane region" description="Helical" evidence="5">
    <location>
        <begin position="299"/>
        <end position="325"/>
    </location>
</feature>
<comment type="subcellular location">
    <subcellularLocation>
        <location evidence="5">Cell membrane</location>
        <topology evidence="5">Multi-pass membrane protein</topology>
    </subcellularLocation>
    <subcellularLocation>
        <location evidence="1">Membrane</location>
        <topology evidence="1">Multi-pass membrane protein</topology>
    </subcellularLocation>
</comment>
<reference evidence="7 8" key="1">
    <citation type="submission" date="2017-11" db="EMBL/GenBank/DDBJ databases">
        <title>Evolution of Phototrophy in the Chloroflexi Phylum Driven by Horizontal Gene Transfer.</title>
        <authorList>
            <person name="Ward L.M."/>
            <person name="Hemp J."/>
            <person name="Shih P.M."/>
            <person name="Mcglynn S.E."/>
            <person name="Fischer W."/>
        </authorList>
    </citation>
    <scope>NUCLEOTIDE SEQUENCE [LARGE SCALE GENOMIC DNA]</scope>
    <source>
        <strain evidence="7">JP3_7</strain>
    </source>
</reference>
<feature type="transmembrane region" description="Helical" evidence="5">
    <location>
        <begin position="101"/>
        <end position="123"/>
    </location>
</feature>
<dbReference type="SUPFAM" id="SSF161098">
    <property type="entry name" value="MetI-like"/>
    <property type="match status" value="1"/>
</dbReference>
<dbReference type="GO" id="GO:0005886">
    <property type="term" value="C:plasma membrane"/>
    <property type="evidence" value="ECO:0007669"/>
    <property type="project" value="UniProtKB-SubCell"/>
</dbReference>
<evidence type="ECO:0000256" key="4">
    <source>
        <dbReference type="ARBA" id="ARBA00023136"/>
    </source>
</evidence>
<gene>
    <name evidence="7" type="ORF">CUN48_04185</name>
</gene>
<dbReference type="PANTHER" id="PTHR43376">
    <property type="entry name" value="OLIGOPEPTIDE TRANSPORT SYSTEM PERMEASE PROTEIN"/>
    <property type="match status" value="1"/>
</dbReference>
<evidence type="ECO:0000256" key="3">
    <source>
        <dbReference type="ARBA" id="ARBA00022989"/>
    </source>
</evidence>
<feature type="transmembrane region" description="Helical" evidence="5">
    <location>
        <begin position="258"/>
        <end position="279"/>
    </location>
</feature>